<feature type="compositionally biased region" description="Polar residues" evidence="2">
    <location>
        <begin position="76"/>
        <end position="88"/>
    </location>
</feature>
<evidence type="ECO:0000256" key="4">
    <source>
        <dbReference type="SAM" id="SignalP"/>
    </source>
</evidence>
<evidence type="ECO:0000313" key="6">
    <source>
        <dbReference type="EMBL" id="MBP2028483.1"/>
    </source>
</evidence>
<feature type="signal peptide" evidence="4">
    <location>
        <begin position="1"/>
        <end position="22"/>
    </location>
</feature>
<comment type="caution">
    <text evidence="6">The sequence shown here is derived from an EMBL/GenBank/DDBJ whole genome shotgun (WGS) entry which is preliminary data.</text>
</comment>
<feature type="region of interest" description="Disordered" evidence="2">
    <location>
        <begin position="254"/>
        <end position="306"/>
    </location>
</feature>
<dbReference type="RefSeq" id="WP_209661534.1">
    <property type="nucleotide sequence ID" value="NZ_JAGGLI010000030.1"/>
</dbReference>
<keyword evidence="3" id="KW-1133">Transmembrane helix</keyword>
<dbReference type="Pfam" id="PF14283">
    <property type="entry name" value="CD1107-like"/>
    <property type="match status" value="1"/>
</dbReference>
<protein>
    <recommendedName>
        <fullName evidence="5">Mobile element protein CD1107-like domain-containing protein</fullName>
    </recommendedName>
</protein>
<feature type="compositionally biased region" description="Polar residues" evidence="2">
    <location>
        <begin position="268"/>
        <end position="287"/>
    </location>
</feature>
<feature type="region of interest" description="Disordered" evidence="2">
    <location>
        <begin position="60"/>
        <end position="106"/>
    </location>
</feature>
<proteinExistence type="predicted"/>
<reference evidence="6 7" key="1">
    <citation type="submission" date="2021-03" db="EMBL/GenBank/DDBJ databases">
        <title>Genomic Encyclopedia of Type Strains, Phase IV (KMG-IV): sequencing the most valuable type-strain genomes for metagenomic binning, comparative biology and taxonomic classification.</title>
        <authorList>
            <person name="Goeker M."/>
        </authorList>
    </citation>
    <scope>NUCLEOTIDE SEQUENCE [LARGE SCALE GENOMIC DNA]</scope>
    <source>
        <strain evidence="6 7">DSM 27512</strain>
    </source>
</reference>
<feature type="compositionally biased region" description="Basic and acidic residues" evidence="2">
    <location>
        <begin position="96"/>
        <end position="106"/>
    </location>
</feature>
<keyword evidence="1" id="KW-0175">Coiled coil</keyword>
<feature type="chain" id="PRO_5045205851" description="Mobile element protein CD1107-like domain-containing protein" evidence="4">
    <location>
        <begin position="23"/>
        <end position="306"/>
    </location>
</feature>
<keyword evidence="7" id="KW-1185">Reference proteome</keyword>
<dbReference type="Proteomes" id="UP001314903">
    <property type="component" value="Unassembled WGS sequence"/>
</dbReference>
<feature type="coiled-coil region" evidence="1">
    <location>
        <begin position="160"/>
        <end position="195"/>
    </location>
</feature>
<gene>
    <name evidence="6" type="ORF">J2Z35_002308</name>
</gene>
<organism evidence="6 7">
    <name type="scientific">Acetoanaerobium pronyense</name>
    <dbReference type="NCBI Taxonomy" id="1482736"/>
    <lineage>
        <taxon>Bacteria</taxon>
        <taxon>Bacillati</taxon>
        <taxon>Bacillota</taxon>
        <taxon>Clostridia</taxon>
        <taxon>Peptostreptococcales</taxon>
        <taxon>Filifactoraceae</taxon>
        <taxon>Acetoanaerobium</taxon>
    </lineage>
</organism>
<feature type="domain" description="Mobile element protein CD1107-like" evidence="5">
    <location>
        <begin position="108"/>
        <end position="229"/>
    </location>
</feature>
<name>A0ABS4KL20_9FIRM</name>
<accession>A0ABS4KL20</accession>
<keyword evidence="3" id="KW-0812">Transmembrane</keyword>
<keyword evidence="4" id="KW-0732">Signal</keyword>
<evidence type="ECO:0000256" key="2">
    <source>
        <dbReference type="SAM" id="MobiDB-lite"/>
    </source>
</evidence>
<dbReference type="EMBL" id="JAGGLI010000030">
    <property type="protein sequence ID" value="MBP2028483.1"/>
    <property type="molecule type" value="Genomic_DNA"/>
</dbReference>
<evidence type="ECO:0000256" key="1">
    <source>
        <dbReference type="SAM" id="Coils"/>
    </source>
</evidence>
<sequence>MNPVIATILTTALLVSPTLSYASDGLDLDENISPIKTSTASYEQLNNTAQSISMADPYKAPAKTSTPIGGNVEKPNFTSPTSPSQSRGDITENVGEDGHQFDSDIPPKRQFLTFQTDSGKEFHLIIDYSKNDQQVRMLTEVSESDLLNLINKSRKNSGELNDSEETKEDMEIRLKAEIKEQIEKEEAEMILAEQESNMDKKPNSTLFIIALVALFVGGFGYYKKIYLKNKNTASIDDEYEDSDEDNEYLDEYEDDYIANEYDEHLNADISQSSDALNKSESSNTNDDLSFEEGFEEDYDDEFNKKE</sequence>
<feature type="transmembrane region" description="Helical" evidence="3">
    <location>
        <begin position="204"/>
        <end position="222"/>
    </location>
</feature>
<evidence type="ECO:0000259" key="5">
    <source>
        <dbReference type="Pfam" id="PF14283"/>
    </source>
</evidence>
<keyword evidence="3" id="KW-0472">Membrane</keyword>
<evidence type="ECO:0000256" key="3">
    <source>
        <dbReference type="SAM" id="Phobius"/>
    </source>
</evidence>
<feature type="compositionally biased region" description="Acidic residues" evidence="2">
    <location>
        <begin position="288"/>
        <end position="300"/>
    </location>
</feature>
<dbReference type="InterPro" id="IPR025376">
    <property type="entry name" value="CD1107-like_dom"/>
</dbReference>
<evidence type="ECO:0000313" key="7">
    <source>
        <dbReference type="Proteomes" id="UP001314903"/>
    </source>
</evidence>